<dbReference type="Pfam" id="PF20628">
    <property type="entry name" value="Dyp_perox_C"/>
    <property type="match status" value="1"/>
</dbReference>
<evidence type="ECO:0000256" key="5">
    <source>
        <dbReference type="ARBA" id="ARBA00023004"/>
    </source>
</evidence>
<keyword evidence="9" id="KW-1185">Reference proteome</keyword>
<keyword evidence="2" id="KW-0575">Peroxidase</keyword>
<dbReference type="NCBIfam" id="TIGR01413">
    <property type="entry name" value="Dyp_perox_fam"/>
    <property type="match status" value="1"/>
</dbReference>
<dbReference type="InterPro" id="IPR048328">
    <property type="entry name" value="Dyp_perox_C"/>
</dbReference>
<dbReference type="AlphaFoldDB" id="A0A922IJZ1"/>
<dbReference type="InterPro" id="IPR011008">
    <property type="entry name" value="Dimeric_a/b-barrel"/>
</dbReference>
<reference evidence="8" key="2">
    <citation type="journal article" date="2019" name="Gigascience">
        <title>High-quality Schistosoma haematobium genome achieved by single-molecule and long-range sequencing.</title>
        <authorList>
            <person name="Stroehlein A.J."/>
            <person name="Korhonen P.K."/>
            <person name="Chong T.M."/>
            <person name="Lim Y.L."/>
            <person name="Chan K.G."/>
            <person name="Webster B."/>
            <person name="Rollinson D."/>
            <person name="Brindley P.J."/>
            <person name="Gasser R.B."/>
            <person name="Young N.D."/>
        </authorList>
    </citation>
    <scope>NUCLEOTIDE SEQUENCE</scope>
</reference>
<dbReference type="EMBL" id="AMPZ03000007">
    <property type="protein sequence ID" value="KAH9580880.1"/>
    <property type="molecule type" value="Genomic_DNA"/>
</dbReference>
<evidence type="ECO:0000256" key="4">
    <source>
        <dbReference type="ARBA" id="ARBA00023002"/>
    </source>
</evidence>
<dbReference type="PROSITE" id="PS51257">
    <property type="entry name" value="PROKAR_LIPOPROTEIN"/>
    <property type="match status" value="1"/>
</dbReference>
<dbReference type="GO" id="GO:0005829">
    <property type="term" value="C:cytosol"/>
    <property type="evidence" value="ECO:0007669"/>
    <property type="project" value="TreeGrafter"/>
</dbReference>
<keyword evidence="5" id="KW-0408">Iron</keyword>
<comment type="cofactor">
    <cofactor evidence="1">
        <name>heme b</name>
        <dbReference type="ChEBI" id="CHEBI:60344"/>
    </cofactor>
</comment>
<keyword evidence="6" id="KW-0732">Signal</keyword>
<dbReference type="CTD" id="24594724"/>
<dbReference type="InterPro" id="IPR006314">
    <property type="entry name" value="Dyp_peroxidase"/>
</dbReference>
<feature type="signal peptide" evidence="6">
    <location>
        <begin position="1"/>
        <end position="22"/>
    </location>
</feature>
<protein>
    <recommendedName>
        <fullName evidence="7">Dyp-type peroxidase C-terminal domain-containing protein</fullName>
    </recommendedName>
</protein>
<accession>A0A922IJZ1</accession>
<dbReference type="PROSITE" id="PS51404">
    <property type="entry name" value="DYP_PEROXIDASE"/>
    <property type="match status" value="1"/>
</dbReference>
<dbReference type="PANTHER" id="PTHR30521">
    <property type="entry name" value="DEFERROCHELATASE/PEROXIDASE"/>
    <property type="match status" value="1"/>
</dbReference>
<evidence type="ECO:0000313" key="8">
    <source>
        <dbReference type="EMBL" id="KAH9580880.1"/>
    </source>
</evidence>
<evidence type="ECO:0000313" key="9">
    <source>
        <dbReference type="Proteomes" id="UP000471633"/>
    </source>
</evidence>
<reference evidence="8" key="4">
    <citation type="journal article" date="2022" name="PLoS Pathog.">
        <title>Chromosome-level genome of Schistosoma haematobium underpins genome-wide explorations of molecular variation.</title>
        <authorList>
            <person name="Stroehlein A.J."/>
            <person name="Korhonen P.K."/>
            <person name="Lee V.V."/>
            <person name="Ralph S.A."/>
            <person name="Mentink-Kane M."/>
            <person name="You H."/>
            <person name="McManus D.P."/>
            <person name="Tchuente L.T."/>
            <person name="Stothard J.R."/>
            <person name="Kaur P."/>
            <person name="Dudchenko O."/>
            <person name="Aiden E.L."/>
            <person name="Yang B."/>
            <person name="Yang H."/>
            <person name="Emery A.M."/>
            <person name="Webster B.L."/>
            <person name="Brindley P.J."/>
            <person name="Rollinson D."/>
            <person name="Chang B.C.H."/>
            <person name="Gasser R.B."/>
            <person name="Young N.D."/>
        </authorList>
    </citation>
    <scope>NUCLEOTIDE SEQUENCE</scope>
</reference>
<dbReference type="GO" id="GO:0004601">
    <property type="term" value="F:peroxidase activity"/>
    <property type="evidence" value="ECO:0007669"/>
    <property type="project" value="UniProtKB-KW"/>
</dbReference>
<evidence type="ECO:0000256" key="2">
    <source>
        <dbReference type="ARBA" id="ARBA00022559"/>
    </source>
</evidence>
<dbReference type="GeneID" id="24594724"/>
<reference evidence="8" key="1">
    <citation type="journal article" date="2012" name="Nat. Genet.">
        <title>Whole-genome sequence of Schistosoma haematobium.</title>
        <authorList>
            <person name="Young N.D."/>
            <person name="Jex A.R."/>
            <person name="Li B."/>
            <person name="Liu S."/>
            <person name="Yang L."/>
            <person name="Xiong Z."/>
            <person name="Li Y."/>
            <person name="Cantacessi C."/>
            <person name="Hall R.S."/>
            <person name="Xu X."/>
            <person name="Chen F."/>
            <person name="Wu X."/>
            <person name="Zerlotini A."/>
            <person name="Oliveira G."/>
            <person name="Hofmann A."/>
            <person name="Zhang G."/>
            <person name="Fang X."/>
            <person name="Kang Y."/>
            <person name="Campbell B.E."/>
            <person name="Loukas A."/>
            <person name="Ranganathan S."/>
            <person name="Rollinson D."/>
            <person name="Rinaldi G."/>
            <person name="Brindley P.J."/>
            <person name="Yang H."/>
            <person name="Wang J."/>
            <person name="Wang J."/>
            <person name="Gasser R.B."/>
        </authorList>
    </citation>
    <scope>NUCLEOTIDE SEQUENCE</scope>
</reference>
<organism evidence="8 9">
    <name type="scientific">Schistosoma haematobium</name>
    <name type="common">Blood fluke</name>
    <dbReference type="NCBI Taxonomy" id="6185"/>
    <lineage>
        <taxon>Eukaryota</taxon>
        <taxon>Metazoa</taxon>
        <taxon>Spiralia</taxon>
        <taxon>Lophotrochozoa</taxon>
        <taxon>Platyhelminthes</taxon>
        <taxon>Trematoda</taxon>
        <taxon>Digenea</taxon>
        <taxon>Strigeidida</taxon>
        <taxon>Schistosomatoidea</taxon>
        <taxon>Schistosomatidae</taxon>
        <taxon>Schistosoma</taxon>
    </lineage>
</organism>
<dbReference type="SUPFAM" id="SSF54909">
    <property type="entry name" value="Dimeric alpha+beta barrel"/>
    <property type="match status" value="1"/>
</dbReference>
<dbReference type="GO" id="GO:0020037">
    <property type="term" value="F:heme binding"/>
    <property type="evidence" value="ECO:0007669"/>
    <property type="project" value="InterPro"/>
</dbReference>
<dbReference type="RefSeq" id="XP_051065180.1">
    <property type="nucleotide sequence ID" value="XM_051217739.1"/>
</dbReference>
<comment type="caution">
    <text evidence="8">The sequence shown here is derived from an EMBL/GenBank/DDBJ whole genome shotgun (WGS) entry which is preliminary data.</text>
</comment>
<keyword evidence="3" id="KW-0479">Metal-binding</keyword>
<proteinExistence type="predicted"/>
<sequence length="374" mass="43203">MCICRCIRKFVCFLCLIISCNLNFMCQKGKSNFATANLLHIAPQQSVLSDIKSHALYLTIHLNSNASRECLGSVGRIEKYINQICPRNMCEKYNEILYGVGFGIDYFRKISPRFRFRGIKNYEYRERSGKYGELPKTGKLNYTYLQVFRIYSHNLSGDIFVHAKCNDHGMLFDLAKSIIQNMPHGCVDKFEDIYGWVYRDRRDLSEFVDGKENPKCLDERVEVAINKRTGGSYAVVQKWVHNLSLLQETADETKEQWIGRTLKDSFELIRKPNTSHVARMVGSDEFKAKKKHKIVRQAQPFGTLSGGAGLLFIAYAADTRNFDFMLDRMTGDSDDKINDNLMIFSRCVTGNYWYFPGQLEFNFLVHNLPIEILL</sequence>
<dbReference type="PANTHER" id="PTHR30521:SF0">
    <property type="entry name" value="DYP-TYPE PEROXIDASE FAMILY PROTEIN"/>
    <property type="match status" value="1"/>
</dbReference>
<evidence type="ECO:0000256" key="1">
    <source>
        <dbReference type="ARBA" id="ARBA00001970"/>
    </source>
</evidence>
<feature type="chain" id="PRO_5036726032" description="Dyp-type peroxidase C-terminal domain-containing protein" evidence="6">
    <location>
        <begin position="23"/>
        <end position="374"/>
    </location>
</feature>
<dbReference type="GO" id="GO:0046872">
    <property type="term" value="F:metal ion binding"/>
    <property type="evidence" value="ECO:0007669"/>
    <property type="project" value="UniProtKB-KW"/>
</dbReference>
<evidence type="ECO:0000256" key="6">
    <source>
        <dbReference type="SAM" id="SignalP"/>
    </source>
</evidence>
<keyword evidence="4" id="KW-0560">Oxidoreductase</keyword>
<reference evidence="8" key="3">
    <citation type="submission" date="2021-06" db="EMBL/GenBank/DDBJ databases">
        <title>Chromosome-level genome assembly for S. haematobium.</title>
        <authorList>
            <person name="Stroehlein A.J."/>
        </authorList>
    </citation>
    <scope>NUCLEOTIDE SEQUENCE</scope>
</reference>
<evidence type="ECO:0000259" key="7">
    <source>
        <dbReference type="Pfam" id="PF20628"/>
    </source>
</evidence>
<evidence type="ECO:0000256" key="3">
    <source>
        <dbReference type="ARBA" id="ARBA00022723"/>
    </source>
</evidence>
<dbReference type="Proteomes" id="UP000471633">
    <property type="component" value="Unassembled WGS sequence"/>
</dbReference>
<gene>
    <name evidence="8" type="ORF">MS3_00009371</name>
</gene>
<feature type="domain" description="Dyp-type peroxidase C-terminal" evidence="7">
    <location>
        <begin position="200"/>
        <end position="358"/>
    </location>
</feature>
<name>A0A922IJZ1_SCHHA</name>